<dbReference type="InterPro" id="IPR051333">
    <property type="entry name" value="CLIP_Serine_Protease"/>
</dbReference>
<dbReference type="PROSITE" id="PS50240">
    <property type="entry name" value="TRYPSIN_DOM"/>
    <property type="match status" value="1"/>
</dbReference>
<feature type="region of interest" description="Disordered" evidence="1">
    <location>
        <begin position="439"/>
        <end position="492"/>
    </location>
</feature>
<dbReference type="PANTHER" id="PTHR24260">
    <property type="match status" value="1"/>
</dbReference>
<evidence type="ECO:0000313" key="4">
    <source>
        <dbReference type="Proteomes" id="UP000494256"/>
    </source>
</evidence>
<reference evidence="3 4" key="1">
    <citation type="submission" date="2020-04" db="EMBL/GenBank/DDBJ databases">
        <authorList>
            <person name="Wallbank WR R."/>
            <person name="Pardo Diaz C."/>
            <person name="Kozak K."/>
            <person name="Martin S."/>
            <person name="Jiggins C."/>
            <person name="Moest M."/>
            <person name="Warren A I."/>
            <person name="Byers J.R.P. K."/>
            <person name="Montejo-Kovacevich G."/>
            <person name="Yen C E."/>
        </authorList>
    </citation>
    <scope>NUCLEOTIDE SEQUENCE [LARGE SCALE GENOMIC DNA]</scope>
</reference>
<dbReference type="PANTHER" id="PTHR24260:SF136">
    <property type="entry name" value="GH08193P-RELATED"/>
    <property type="match status" value="1"/>
</dbReference>
<dbReference type="Pfam" id="PF00089">
    <property type="entry name" value="Trypsin"/>
    <property type="match status" value="1"/>
</dbReference>
<name>A0A8S0Z3Z8_ARCPL</name>
<dbReference type="SUPFAM" id="SSF50494">
    <property type="entry name" value="Trypsin-like serine proteases"/>
    <property type="match status" value="2"/>
</dbReference>
<feature type="compositionally biased region" description="Basic and acidic residues" evidence="1">
    <location>
        <begin position="278"/>
        <end position="291"/>
    </location>
</feature>
<proteinExistence type="predicted"/>
<organism evidence="3 4">
    <name type="scientific">Arctia plantaginis</name>
    <name type="common">Wood tiger moth</name>
    <name type="synonym">Phalaena plantaginis</name>
    <dbReference type="NCBI Taxonomy" id="874455"/>
    <lineage>
        <taxon>Eukaryota</taxon>
        <taxon>Metazoa</taxon>
        <taxon>Ecdysozoa</taxon>
        <taxon>Arthropoda</taxon>
        <taxon>Hexapoda</taxon>
        <taxon>Insecta</taxon>
        <taxon>Pterygota</taxon>
        <taxon>Neoptera</taxon>
        <taxon>Endopterygota</taxon>
        <taxon>Lepidoptera</taxon>
        <taxon>Glossata</taxon>
        <taxon>Ditrysia</taxon>
        <taxon>Noctuoidea</taxon>
        <taxon>Erebidae</taxon>
        <taxon>Arctiinae</taxon>
        <taxon>Arctia</taxon>
    </lineage>
</organism>
<dbReference type="InterPro" id="IPR009003">
    <property type="entry name" value="Peptidase_S1_PA"/>
</dbReference>
<comment type="caution">
    <text evidence="3">The sequence shown here is derived from an EMBL/GenBank/DDBJ whole genome shotgun (WGS) entry which is preliminary data.</text>
</comment>
<gene>
    <name evidence="3" type="ORF">APLA_LOCUS3124</name>
</gene>
<dbReference type="GO" id="GO:0006508">
    <property type="term" value="P:proteolysis"/>
    <property type="evidence" value="ECO:0007669"/>
    <property type="project" value="InterPro"/>
</dbReference>
<protein>
    <recommendedName>
        <fullName evidence="2">Peptidase S1 domain-containing protein</fullName>
    </recommendedName>
</protein>
<evidence type="ECO:0000256" key="1">
    <source>
        <dbReference type="SAM" id="MobiDB-lite"/>
    </source>
</evidence>
<dbReference type="AlphaFoldDB" id="A0A8S0Z3Z8"/>
<sequence>MYRYLKLRTIYAVRNPPPNPHSKHSAGVATPKCDGERRITGGKNTTVPHTYMVYLRRAEKEAKNYSAWLCGGALIGPRMILTSAACVKDVNYIYVIAGYHKYTSEIVEKDECLAHTIRKIIHICVPKSYDLKYKEFTKWSAMDIAVVKANKRIVGDHNYVDFCDYAPTMIDINYDQEELQATGKDVLILGWGHKGIWRHGNDTNDYNQENLNYGATKIYNKTKCAEEYKKFDMEEPIKSYMICTLGAAPFDDQGEKTGKGNKISSIYTQDDGCSDEEDKVKVEEKSQDRSQNKKTKKINRVGICQNDHGGPLVTWQRNKQVIIGVSSLFKVKKEKCIGPYLFTSTYYTSDFLKCVVDEFSKYGRRSMPDYCRLPPEEKGFEIIERKITWRVASDELSHENMDYTDPLITKAPTDNLATEKWTEENIEYTNLMTPEVRAYQNGPSEGPKENTENTNMVTPEVRLYQNEPSEGLPEYETFRVRPQKPLRDVGYD</sequence>
<feature type="domain" description="Peptidase S1" evidence="2">
    <location>
        <begin position="39"/>
        <end position="427"/>
    </location>
</feature>
<feature type="region of interest" description="Disordered" evidence="1">
    <location>
        <begin position="267"/>
        <end position="296"/>
    </location>
</feature>
<dbReference type="Proteomes" id="UP000494256">
    <property type="component" value="Unassembled WGS sequence"/>
</dbReference>
<dbReference type="EMBL" id="CADEBD010000279">
    <property type="protein sequence ID" value="CAB3227585.1"/>
    <property type="molecule type" value="Genomic_DNA"/>
</dbReference>
<dbReference type="SMART" id="SM00020">
    <property type="entry name" value="Tryp_SPc"/>
    <property type="match status" value="1"/>
</dbReference>
<dbReference type="Gene3D" id="2.40.10.10">
    <property type="entry name" value="Trypsin-like serine proteases"/>
    <property type="match status" value="3"/>
</dbReference>
<evidence type="ECO:0000259" key="2">
    <source>
        <dbReference type="PROSITE" id="PS50240"/>
    </source>
</evidence>
<dbReference type="OrthoDB" id="65481at2759"/>
<evidence type="ECO:0000313" key="3">
    <source>
        <dbReference type="EMBL" id="CAB3227585.1"/>
    </source>
</evidence>
<dbReference type="InterPro" id="IPR043504">
    <property type="entry name" value="Peptidase_S1_PA_chymotrypsin"/>
</dbReference>
<accession>A0A8S0Z3Z8</accession>
<dbReference type="GO" id="GO:0004252">
    <property type="term" value="F:serine-type endopeptidase activity"/>
    <property type="evidence" value="ECO:0007669"/>
    <property type="project" value="InterPro"/>
</dbReference>
<dbReference type="InterPro" id="IPR001254">
    <property type="entry name" value="Trypsin_dom"/>
</dbReference>